<keyword evidence="10" id="KW-1185">Reference proteome</keyword>
<dbReference type="GO" id="GO:0046872">
    <property type="term" value="F:metal ion binding"/>
    <property type="evidence" value="ECO:0007669"/>
    <property type="project" value="UniProtKB-KW"/>
</dbReference>
<dbReference type="PANTHER" id="PTHR10642:SF26">
    <property type="entry name" value="RIBONUCLEASE H1"/>
    <property type="match status" value="1"/>
</dbReference>
<evidence type="ECO:0000256" key="6">
    <source>
        <dbReference type="ARBA" id="ARBA00022759"/>
    </source>
</evidence>
<sequence>MQSLKGGQMNGHVCVTPYLTAPHLPAIPFGPRLVIEGHNTIPNKDKEKFIEACKLTTSRAETCPQTIIGYSDGHADSSNGKSECSIGYTIWADNHEVHHETKNIGPRSSIYDAEMLGIALCFKQAAAIAAQRNRPHIYICCDNQSAVNSICSLDRHPAQFASRIFRNHVNTFLSVSPNRKVTIKWIPGHKGIGRNERADRLAKDGARNHNTSTFDRTITWIKQSATKNASTSWGSIWDKHIKEREESHTLIPRNPSLTLHPIFNHTKIPRAIECRLVQLITGHCFLGEYRARFHPDLNTTCQCGESIQTFIHTTLFCPSTEGHRAILRESSPHLKVQELFGTLTGLEAVVKFIAKSGVGKLEGQTATAPDP</sequence>
<dbReference type="Gene3D" id="3.30.420.10">
    <property type="entry name" value="Ribonuclease H-like superfamily/Ribonuclease H"/>
    <property type="match status" value="1"/>
</dbReference>
<dbReference type="SUPFAM" id="SSF53098">
    <property type="entry name" value="Ribonuclease H-like"/>
    <property type="match status" value="1"/>
</dbReference>
<evidence type="ECO:0000313" key="9">
    <source>
        <dbReference type="EMBL" id="CEL62318.1"/>
    </source>
</evidence>
<evidence type="ECO:0000313" key="10">
    <source>
        <dbReference type="Proteomes" id="UP000059188"/>
    </source>
</evidence>
<dbReference type="InterPro" id="IPR012337">
    <property type="entry name" value="RNaseH-like_sf"/>
</dbReference>
<evidence type="ECO:0000256" key="2">
    <source>
        <dbReference type="ARBA" id="ARBA00005300"/>
    </source>
</evidence>
<name>A0A0B7G1F4_THACB</name>
<dbReference type="GO" id="GO:0043137">
    <property type="term" value="P:DNA replication, removal of RNA primer"/>
    <property type="evidence" value="ECO:0007669"/>
    <property type="project" value="TreeGrafter"/>
</dbReference>
<dbReference type="OrthoDB" id="3229437at2759"/>
<dbReference type="CDD" id="cd09276">
    <property type="entry name" value="Rnase_HI_RT_non_LTR"/>
    <property type="match status" value="1"/>
</dbReference>
<dbReference type="PROSITE" id="PS50879">
    <property type="entry name" value="RNASE_H_1"/>
    <property type="match status" value="1"/>
</dbReference>
<organism evidence="9 10">
    <name type="scientific">Thanatephorus cucumeris (strain AG1-IB / isolate 7/3/14)</name>
    <name type="common">Lettuce bottom rot fungus</name>
    <name type="synonym">Rhizoctonia solani</name>
    <dbReference type="NCBI Taxonomy" id="1108050"/>
    <lineage>
        <taxon>Eukaryota</taxon>
        <taxon>Fungi</taxon>
        <taxon>Dikarya</taxon>
        <taxon>Basidiomycota</taxon>
        <taxon>Agaricomycotina</taxon>
        <taxon>Agaricomycetes</taxon>
        <taxon>Cantharellales</taxon>
        <taxon>Ceratobasidiaceae</taxon>
        <taxon>Rhizoctonia</taxon>
        <taxon>Rhizoctonia solani AG-1</taxon>
    </lineage>
</organism>
<keyword evidence="7" id="KW-0378">Hydrolase</keyword>
<protein>
    <recommendedName>
        <fullName evidence="3">ribonuclease H</fullName>
        <ecNumber evidence="3">3.1.26.4</ecNumber>
    </recommendedName>
</protein>
<dbReference type="AlphaFoldDB" id="A0A0B7G1F4"/>
<evidence type="ECO:0000256" key="5">
    <source>
        <dbReference type="ARBA" id="ARBA00022723"/>
    </source>
</evidence>
<dbReference type="InterPro" id="IPR036397">
    <property type="entry name" value="RNaseH_sf"/>
</dbReference>
<dbReference type="STRING" id="1108050.A0A0B7G1F4"/>
<dbReference type="EC" id="3.1.26.4" evidence="3"/>
<keyword evidence="6" id="KW-0255">Endonuclease</keyword>
<dbReference type="InterPro" id="IPR050092">
    <property type="entry name" value="RNase_H"/>
</dbReference>
<dbReference type="PANTHER" id="PTHR10642">
    <property type="entry name" value="RIBONUCLEASE H1"/>
    <property type="match status" value="1"/>
</dbReference>
<keyword evidence="4" id="KW-0540">Nuclease</keyword>
<gene>
    <name evidence="9" type="ORF">RSOLAG1IB_10377</name>
</gene>
<dbReference type="InterPro" id="IPR002156">
    <property type="entry name" value="RNaseH_domain"/>
</dbReference>
<reference evidence="9 10" key="1">
    <citation type="submission" date="2014-11" db="EMBL/GenBank/DDBJ databases">
        <authorList>
            <person name="Wibberg Daniel"/>
        </authorList>
    </citation>
    <scope>NUCLEOTIDE SEQUENCE [LARGE SCALE GENOMIC DNA]</scope>
    <source>
        <strain evidence="9">Rhizoctonia solani AG1-IB 7/3/14</strain>
    </source>
</reference>
<evidence type="ECO:0000256" key="1">
    <source>
        <dbReference type="ARBA" id="ARBA00000077"/>
    </source>
</evidence>
<comment type="similarity">
    <text evidence="2">Belongs to the RNase H family.</text>
</comment>
<keyword evidence="5" id="KW-0479">Metal-binding</keyword>
<feature type="domain" description="RNase H type-1" evidence="8">
    <location>
        <begin position="63"/>
        <end position="207"/>
    </location>
</feature>
<accession>A0A0B7G1F4</accession>
<dbReference type="GO" id="GO:0003676">
    <property type="term" value="F:nucleic acid binding"/>
    <property type="evidence" value="ECO:0007669"/>
    <property type="project" value="InterPro"/>
</dbReference>
<proteinExistence type="inferred from homology"/>
<dbReference type="EMBL" id="LN679165">
    <property type="protein sequence ID" value="CEL62318.1"/>
    <property type="molecule type" value="Genomic_DNA"/>
</dbReference>
<dbReference type="GO" id="GO:0004523">
    <property type="term" value="F:RNA-DNA hybrid ribonuclease activity"/>
    <property type="evidence" value="ECO:0007669"/>
    <property type="project" value="UniProtKB-EC"/>
</dbReference>
<evidence type="ECO:0000259" key="8">
    <source>
        <dbReference type="PROSITE" id="PS50879"/>
    </source>
</evidence>
<evidence type="ECO:0000256" key="4">
    <source>
        <dbReference type="ARBA" id="ARBA00022722"/>
    </source>
</evidence>
<dbReference type="Proteomes" id="UP000059188">
    <property type="component" value="Unassembled WGS sequence"/>
</dbReference>
<dbReference type="Pfam" id="PF00075">
    <property type="entry name" value="RNase_H"/>
    <property type="match status" value="1"/>
</dbReference>
<comment type="catalytic activity">
    <reaction evidence="1">
        <text>Endonucleolytic cleavage to 5'-phosphomonoester.</text>
        <dbReference type="EC" id="3.1.26.4"/>
    </reaction>
</comment>
<evidence type="ECO:0000256" key="7">
    <source>
        <dbReference type="ARBA" id="ARBA00022801"/>
    </source>
</evidence>
<evidence type="ECO:0000256" key="3">
    <source>
        <dbReference type="ARBA" id="ARBA00012180"/>
    </source>
</evidence>